<protein>
    <recommendedName>
        <fullName evidence="4">ABC transporter permease</fullName>
    </recommendedName>
</protein>
<dbReference type="Proteomes" id="UP000824055">
    <property type="component" value="Unassembled WGS sequence"/>
</dbReference>
<evidence type="ECO:0000313" key="3">
    <source>
        <dbReference type="Proteomes" id="UP000824055"/>
    </source>
</evidence>
<feature type="transmembrane region" description="Helical" evidence="1">
    <location>
        <begin position="60"/>
        <end position="86"/>
    </location>
</feature>
<feature type="transmembrane region" description="Helical" evidence="1">
    <location>
        <begin position="106"/>
        <end position="128"/>
    </location>
</feature>
<name>A0A9D2FX01_9BACT</name>
<keyword evidence="1" id="KW-0472">Membrane</keyword>
<keyword evidence="1" id="KW-1133">Transmembrane helix</keyword>
<evidence type="ECO:0000313" key="2">
    <source>
        <dbReference type="EMBL" id="HIZ68924.1"/>
    </source>
</evidence>
<dbReference type="EMBL" id="DXBE01000028">
    <property type="protein sequence ID" value="HIZ68924.1"/>
    <property type="molecule type" value="Genomic_DNA"/>
</dbReference>
<reference evidence="2" key="2">
    <citation type="submission" date="2021-04" db="EMBL/GenBank/DDBJ databases">
        <authorList>
            <person name="Gilroy R."/>
        </authorList>
    </citation>
    <scope>NUCLEOTIDE SEQUENCE</scope>
    <source>
        <strain evidence="2">ChiHecec3B27-8219</strain>
    </source>
</reference>
<evidence type="ECO:0000256" key="1">
    <source>
        <dbReference type="SAM" id="Phobius"/>
    </source>
</evidence>
<feature type="transmembrane region" description="Helical" evidence="1">
    <location>
        <begin position="232"/>
        <end position="252"/>
    </location>
</feature>
<dbReference type="AlphaFoldDB" id="A0A9D2FX01"/>
<feature type="transmembrane region" description="Helical" evidence="1">
    <location>
        <begin position="27"/>
        <end position="48"/>
    </location>
</feature>
<comment type="caution">
    <text evidence="2">The sequence shown here is derived from an EMBL/GenBank/DDBJ whole genome shotgun (WGS) entry which is preliminary data.</text>
</comment>
<accession>A0A9D2FX01</accession>
<sequence length="272" mass="30383">MTNNRPDFRRMGHLAVWTLRASRQEMVTYAVAMTAIYTAIIWLMLWVARDESPADRELTMYLAQGFCTSAYCFACFFFMTRAFAVLGTKGGATAFLSLPASMTEKWLVRVLYSFVALQLVATAALFLADGLGWLFSLSLGQEYPRGVALGVMEEVTRGFRYSTTVGGETFRSPWLFGVSLNVFSSALVVWSGAGFRHPLLSSIGIMAALVVFLVAPGLRATQGLLQVLGGEWLTFLFYLASVVMLFGAYWLLRLSYRALTRREIVTQKWMNL</sequence>
<proteinExistence type="predicted"/>
<reference evidence="2" key="1">
    <citation type="journal article" date="2021" name="PeerJ">
        <title>Extensive microbial diversity within the chicken gut microbiome revealed by metagenomics and culture.</title>
        <authorList>
            <person name="Gilroy R."/>
            <person name="Ravi A."/>
            <person name="Getino M."/>
            <person name="Pursley I."/>
            <person name="Horton D.L."/>
            <person name="Alikhan N.F."/>
            <person name="Baker D."/>
            <person name="Gharbi K."/>
            <person name="Hall N."/>
            <person name="Watson M."/>
            <person name="Adriaenssens E.M."/>
            <person name="Foster-Nyarko E."/>
            <person name="Jarju S."/>
            <person name="Secka A."/>
            <person name="Antonio M."/>
            <person name="Oren A."/>
            <person name="Chaudhuri R.R."/>
            <person name="La Ragione R."/>
            <person name="Hildebrand F."/>
            <person name="Pallen M.J."/>
        </authorList>
    </citation>
    <scope>NUCLEOTIDE SEQUENCE</scope>
    <source>
        <strain evidence="2">ChiHecec3B27-8219</strain>
    </source>
</reference>
<evidence type="ECO:0008006" key="4">
    <source>
        <dbReference type="Google" id="ProtNLM"/>
    </source>
</evidence>
<feature type="transmembrane region" description="Helical" evidence="1">
    <location>
        <begin position="199"/>
        <end position="220"/>
    </location>
</feature>
<organism evidence="2 3">
    <name type="scientific">Candidatus Prevotella avicola</name>
    <dbReference type="NCBI Taxonomy" id="2838738"/>
    <lineage>
        <taxon>Bacteria</taxon>
        <taxon>Pseudomonadati</taxon>
        <taxon>Bacteroidota</taxon>
        <taxon>Bacteroidia</taxon>
        <taxon>Bacteroidales</taxon>
        <taxon>Prevotellaceae</taxon>
        <taxon>Prevotella</taxon>
    </lineage>
</organism>
<feature type="transmembrane region" description="Helical" evidence="1">
    <location>
        <begin position="174"/>
        <end position="192"/>
    </location>
</feature>
<gene>
    <name evidence="2" type="ORF">H9966_03430</name>
</gene>
<keyword evidence="1" id="KW-0812">Transmembrane</keyword>